<dbReference type="GO" id="GO:0005737">
    <property type="term" value="C:cytoplasm"/>
    <property type="evidence" value="ECO:0007669"/>
    <property type="project" value="InterPro"/>
</dbReference>
<keyword evidence="4" id="KW-1185">Reference proteome</keyword>
<evidence type="ECO:0000259" key="2">
    <source>
        <dbReference type="Pfam" id="PF11806"/>
    </source>
</evidence>
<dbReference type="AlphaFoldDB" id="A0A543BT74"/>
<evidence type="ECO:0000256" key="1">
    <source>
        <dbReference type="ARBA" id="ARBA00024201"/>
    </source>
</evidence>
<gene>
    <name evidence="3" type="ORF">FB559_8650</name>
</gene>
<dbReference type="InterPro" id="IPR021764">
    <property type="entry name" value="Enterochelin_esterase_N"/>
</dbReference>
<name>A0A543BT74_9ACTN</name>
<dbReference type="GO" id="GO:0006826">
    <property type="term" value="P:iron ion transport"/>
    <property type="evidence" value="ECO:0007669"/>
    <property type="project" value="InterPro"/>
</dbReference>
<dbReference type="GO" id="GO:0005975">
    <property type="term" value="P:carbohydrate metabolic process"/>
    <property type="evidence" value="ECO:0007669"/>
    <property type="project" value="UniProtKB-ARBA"/>
</dbReference>
<proteinExistence type="inferred from homology"/>
<protein>
    <recommendedName>
        <fullName evidence="2">Enterochelin esterase N-terminal domain-containing protein</fullName>
    </recommendedName>
</protein>
<dbReference type="Proteomes" id="UP000316096">
    <property type="component" value="Unassembled WGS sequence"/>
</dbReference>
<dbReference type="InterPro" id="IPR014756">
    <property type="entry name" value="Ig_E-set"/>
</dbReference>
<dbReference type="SUPFAM" id="SSF81296">
    <property type="entry name" value="E set domains"/>
    <property type="match status" value="1"/>
</dbReference>
<dbReference type="Pfam" id="PF11806">
    <property type="entry name" value="Enterochelin_N"/>
    <property type="match status" value="1"/>
</dbReference>
<comment type="similarity">
    <text evidence="1">Belongs to the Fes family.</text>
</comment>
<accession>A0A543BT74</accession>
<dbReference type="InterPro" id="IPR013783">
    <property type="entry name" value="Ig-like_fold"/>
</dbReference>
<comment type="caution">
    <text evidence="3">The sequence shown here is derived from an EMBL/GenBank/DDBJ whole genome shotgun (WGS) entry which is preliminary data.</text>
</comment>
<reference evidence="3 4" key="1">
    <citation type="submission" date="2019-06" db="EMBL/GenBank/DDBJ databases">
        <title>Sequencing the genomes of 1000 actinobacteria strains.</title>
        <authorList>
            <person name="Klenk H.-P."/>
        </authorList>
    </citation>
    <scope>NUCLEOTIDE SEQUENCE [LARGE SCALE GENOMIC DNA]</scope>
    <source>
        <strain evidence="3 4">DSM 102200</strain>
    </source>
</reference>
<feature type="domain" description="Enterochelin esterase N-terminal" evidence="2">
    <location>
        <begin position="8"/>
        <end position="97"/>
    </location>
</feature>
<organism evidence="3 4">
    <name type="scientific">Actinoallomurus bryophytorum</name>
    <dbReference type="NCBI Taxonomy" id="1490222"/>
    <lineage>
        <taxon>Bacteria</taxon>
        <taxon>Bacillati</taxon>
        <taxon>Actinomycetota</taxon>
        <taxon>Actinomycetes</taxon>
        <taxon>Streptosporangiales</taxon>
        <taxon>Thermomonosporaceae</taxon>
        <taxon>Actinoallomurus</taxon>
    </lineage>
</organism>
<dbReference type="Gene3D" id="2.60.40.10">
    <property type="entry name" value="Immunoglobulins"/>
    <property type="match status" value="1"/>
</dbReference>
<dbReference type="GO" id="GO:0005506">
    <property type="term" value="F:iron ion binding"/>
    <property type="evidence" value="ECO:0007669"/>
    <property type="project" value="InterPro"/>
</dbReference>
<dbReference type="GO" id="GO:0008849">
    <property type="term" value="F:enterochelin esterase activity"/>
    <property type="evidence" value="ECO:0007669"/>
    <property type="project" value="InterPro"/>
</dbReference>
<sequence>MTFVRIGPQRQVPVGGAQLFEDRNAISHPMRQVADTQVWHLSVVAPRGVTTVYQYLVDDPFLDADHEDLALLGRLVAESRERSYADPFNPRRLFPQAAKIAGAGGEGAIASAVVAFVDDRRTA</sequence>
<evidence type="ECO:0000313" key="3">
    <source>
        <dbReference type="EMBL" id="TQL88038.1"/>
    </source>
</evidence>
<dbReference type="EMBL" id="VFOZ01000003">
    <property type="protein sequence ID" value="TQL88038.1"/>
    <property type="molecule type" value="Genomic_DNA"/>
</dbReference>
<evidence type="ECO:0000313" key="4">
    <source>
        <dbReference type="Proteomes" id="UP000316096"/>
    </source>
</evidence>